<dbReference type="PANTHER" id="PTHR10434:SF11">
    <property type="entry name" value="1-ACYL-SN-GLYCEROL-3-PHOSPHATE ACYLTRANSFERASE"/>
    <property type="match status" value="1"/>
</dbReference>
<gene>
    <name evidence="8" type="ORF">GE061_019859</name>
</gene>
<dbReference type="GO" id="GO:0006654">
    <property type="term" value="P:phosphatidic acid biosynthetic process"/>
    <property type="evidence" value="ECO:0007669"/>
    <property type="project" value="TreeGrafter"/>
</dbReference>
<evidence type="ECO:0000313" key="8">
    <source>
        <dbReference type="EMBL" id="KAF6205686.1"/>
    </source>
</evidence>
<protein>
    <recommendedName>
        <fullName evidence="2">1-acylglycerol-3-phosphate O-acyltransferase</fullName>
        <ecNumber evidence="2">2.3.1.51</ecNumber>
    </recommendedName>
</protein>
<evidence type="ECO:0000256" key="1">
    <source>
        <dbReference type="ARBA" id="ARBA00004728"/>
    </source>
</evidence>
<evidence type="ECO:0000256" key="5">
    <source>
        <dbReference type="SAM" id="MobiDB-lite"/>
    </source>
</evidence>
<organism evidence="8 9">
    <name type="scientific">Apolygus lucorum</name>
    <name type="common">Small green plant bug</name>
    <name type="synonym">Lygocoris lucorum</name>
    <dbReference type="NCBI Taxonomy" id="248454"/>
    <lineage>
        <taxon>Eukaryota</taxon>
        <taxon>Metazoa</taxon>
        <taxon>Ecdysozoa</taxon>
        <taxon>Arthropoda</taxon>
        <taxon>Hexapoda</taxon>
        <taxon>Insecta</taxon>
        <taxon>Pterygota</taxon>
        <taxon>Neoptera</taxon>
        <taxon>Paraneoptera</taxon>
        <taxon>Hemiptera</taxon>
        <taxon>Heteroptera</taxon>
        <taxon>Panheteroptera</taxon>
        <taxon>Cimicomorpha</taxon>
        <taxon>Miridae</taxon>
        <taxon>Mirini</taxon>
        <taxon>Apolygus</taxon>
    </lineage>
</organism>
<evidence type="ECO:0000256" key="4">
    <source>
        <dbReference type="ARBA" id="ARBA00023315"/>
    </source>
</evidence>
<sequence length="490" mass="54624">MSHPTSDAELDINSDVSLDFEAAREMFGNQDRPALSDQDPELLRAKAARTSDDVFVRYLEGLKQHMENSLGEISTKISALDNKYQELSSHVLSKPTDYSAPSGQAAGSGVPPDQISLVPRPTSSDPEKLDTSQVASVEMEVDEPGPKSASSSGTIPPSNPSKRPSACASENSSREVPYRTRKLDLIPTIPNKSKVRYIAVVGSILSINMIGSSLFILTILFLWFVPKIATYYIWLVSSIFAKVVGIEIVFRNPEILRDKGKGIIIMNHMTILDTLVGSVNIRHFGDWVPTVKAELRWWGTYGITLRLLNAIFIKRAGKGAMAELSRAARRVFRQPGKNNRLIVFPEGTRNTDVIQTKESTFLPFKLGAFRLAAENRVPLFPIVVSKYYFCEWPNRFERGIIVCKSLEPIYVDPKGDLTAQARKTREIMEKEFISLSEEVRVAGEASQTSGFWTAVVCNIVLVAIIYPILLIFEYVENINCFDETFGGKFE</sequence>
<proteinExistence type="predicted"/>
<dbReference type="OrthoDB" id="6598112at2759"/>
<feature type="transmembrane region" description="Helical" evidence="6">
    <location>
        <begin position="231"/>
        <end position="250"/>
    </location>
</feature>
<reference evidence="8" key="1">
    <citation type="journal article" date="2021" name="Mol. Ecol. Resour.">
        <title>Apolygus lucorum genome provides insights into omnivorousness and mesophyll feeding.</title>
        <authorList>
            <person name="Liu Y."/>
            <person name="Liu H."/>
            <person name="Wang H."/>
            <person name="Huang T."/>
            <person name="Liu B."/>
            <person name="Yang B."/>
            <person name="Yin L."/>
            <person name="Li B."/>
            <person name="Zhang Y."/>
            <person name="Zhang S."/>
            <person name="Jiang F."/>
            <person name="Zhang X."/>
            <person name="Ren Y."/>
            <person name="Wang B."/>
            <person name="Wang S."/>
            <person name="Lu Y."/>
            <person name="Wu K."/>
            <person name="Fan W."/>
            <person name="Wang G."/>
        </authorList>
    </citation>
    <scope>NUCLEOTIDE SEQUENCE</scope>
    <source>
        <strain evidence="8">12Hb</strain>
    </source>
</reference>
<evidence type="ECO:0000256" key="3">
    <source>
        <dbReference type="ARBA" id="ARBA00022679"/>
    </source>
</evidence>
<dbReference type="InterPro" id="IPR002123">
    <property type="entry name" value="Plipid/glycerol_acylTrfase"/>
</dbReference>
<feature type="transmembrane region" description="Helical" evidence="6">
    <location>
        <begin position="197"/>
        <end position="225"/>
    </location>
</feature>
<keyword evidence="6" id="KW-0472">Membrane</keyword>
<dbReference type="Proteomes" id="UP000466442">
    <property type="component" value="Linkage Group LG9"/>
</dbReference>
<evidence type="ECO:0000256" key="2">
    <source>
        <dbReference type="ARBA" id="ARBA00013211"/>
    </source>
</evidence>
<dbReference type="SMART" id="SM00563">
    <property type="entry name" value="PlsC"/>
    <property type="match status" value="1"/>
</dbReference>
<keyword evidence="6" id="KW-1133">Transmembrane helix</keyword>
<feature type="domain" description="Phospholipid/glycerol acyltransferase" evidence="7">
    <location>
        <begin position="262"/>
        <end position="387"/>
    </location>
</feature>
<dbReference type="EC" id="2.3.1.51" evidence="2"/>
<keyword evidence="3" id="KW-0808">Transferase</keyword>
<keyword evidence="9" id="KW-1185">Reference proteome</keyword>
<comment type="caution">
    <text evidence="8">The sequence shown here is derived from an EMBL/GenBank/DDBJ whole genome shotgun (WGS) entry which is preliminary data.</text>
</comment>
<feature type="transmembrane region" description="Helical" evidence="6">
    <location>
        <begin position="450"/>
        <end position="472"/>
    </location>
</feature>
<dbReference type="CDD" id="cd07989">
    <property type="entry name" value="LPLAT_AGPAT-like"/>
    <property type="match status" value="1"/>
</dbReference>
<dbReference type="EMBL" id="WIXP02000009">
    <property type="protein sequence ID" value="KAF6205686.1"/>
    <property type="molecule type" value="Genomic_DNA"/>
</dbReference>
<keyword evidence="4" id="KW-0012">Acyltransferase</keyword>
<evidence type="ECO:0000313" key="9">
    <source>
        <dbReference type="Proteomes" id="UP000466442"/>
    </source>
</evidence>
<feature type="region of interest" description="Disordered" evidence="5">
    <location>
        <begin position="92"/>
        <end position="175"/>
    </location>
</feature>
<dbReference type="AlphaFoldDB" id="A0A8S9XC90"/>
<keyword evidence="6" id="KW-0812">Transmembrane</keyword>
<feature type="compositionally biased region" description="Polar residues" evidence="5">
    <location>
        <begin position="148"/>
        <end position="162"/>
    </location>
</feature>
<dbReference type="SUPFAM" id="SSF69593">
    <property type="entry name" value="Glycerol-3-phosphate (1)-acyltransferase"/>
    <property type="match status" value="1"/>
</dbReference>
<comment type="pathway">
    <text evidence="1">Phospholipid metabolism; CDP-diacylglycerol biosynthesis; CDP-diacylglycerol from sn-glycerol 3-phosphate: step 2/3.</text>
</comment>
<dbReference type="GO" id="GO:0005783">
    <property type="term" value="C:endoplasmic reticulum"/>
    <property type="evidence" value="ECO:0007669"/>
    <property type="project" value="TreeGrafter"/>
</dbReference>
<evidence type="ECO:0000259" key="7">
    <source>
        <dbReference type="SMART" id="SM00563"/>
    </source>
</evidence>
<dbReference type="Pfam" id="PF01553">
    <property type="entry name" value="Acyltransferase"/>
    <property type="match status" value="1"/>
</dbReference>
<dbReference type="GO" id="GO:0003841">
    <property type="term" value="F:1-acylglycerol-3-phosphate O-acyltransferase activity"/>
    <property type="evidence" value="ECO:0007669"/>
    <property type="project" value="UniProtKB-EC"/>
</dbReference>
<dbReference type="PANTHER" id="PTHR10434">
    <property type="entry name" value="1-ACYL-SN-GLYCEROL-3-PHOSPHATE ACYLTRANSFERASE"/>
    <property type="match status" value="1"/>
</dbReference>
<name>A0A8S9XC90_APOLU</name>
<evidence type="ECO:0000256" key="6">
    <source>
        <dbReference type="SAM" id="Phobius"/>
    </source>
</evidence>
<accession>A0A8S9XC90</accession>